<gene>
    <name evidence="2" type="ORF">GCM10022407_34790</name>
</gene>
<organism evidence="2 3">
    <name type="scientific">Hymenobacter antarcticus</name>
    <dbReference type="NCBI Taxonomy" id="486270"/>
    <lineage>
        <taxon>Bacteria</taxon>
        <taxon>Pseudomonadati</taxon>
        <taxon>Bacteroidota</taxon>
        <taxon>Cytophagia</taxon>
        <taxon>Cytophagales</taxon>
        <taxon>Hymenobacteraceae</taxon>
        <taxon>Hymenobacter</taxon>
    </lineage>
</organism>
<evidence type="ECO:0000313" key="3">
    <source>
        <dbReference type="Proteomes" id="UP001501556"/>
    </source>
</evidence>
<accession>A0ABP7QTA4</accession>
<comment type="caution">
    <text evidence="2">The sequence shown here is derived from an EMBL/GenBank/DDBJ whole genome shotgun (WGS) entry which is preliminary data.</text>
</comment>
<keyword evidence="1" id="KW-0732">Signal</keyword>
<dbReference type="EMBL" id="BAABDI010000030">
    <property type="protein sequence ID" value="GAA3987075.1"/>
    <property type="molecule type" value="Genomic_DNA"/>
</dbReference>
<reference evidence="3" key="1">
    <citation type="journal article" date="2019" name="Int. J. Syst. Evol. Microbiol.">
        <title>The Global Catalogue of Microorganisms (GCM) 10K type strain sequencing project: providing services to taxonomists for standard genome sequencing and annotation.</title>
        <authorList>
            <consortium name="The Broad Institute Genomics Platform"/>
            <consortium name="The Broad Institute Genome Sequencing Center for Infectious Disease"/>
            <person name="Wu L."/>
            <person name="Ma J."/>
        </authorList>
    </citation>
    <scope>NUCLEOTIDE SEQUENCE [LARGE SCALE GENOMIC DNA]</scope>
    <source>
        <strain evidence="3">JCM 17217</strain>
    </source>
</reference>
<feature type="chain" id="PRO_5045631463" evidence="1">
    <location>
        <begin position="22"/>
        <end position="124"/>
    </location>
</feature>
<protein>
    <submittedName>
        <fullName evidence="2">Uncharacterized protein</fullName>
    </submittedName>
</protein>
<dbReference type="RefSeq" id="WP_345126362.1">
    <property type="nucleotide sequence ID" value="NZ_BAABDI010000030.1"/>
</dbReference>
<feature type="signal peptide" evidence="1">
    <location>
        <begin position="1"/>
        <end position="21"/>
    </location>
</feature>
<evidence type="ECO:0000256" key="1">
    <source>
        <dbReference type="SAM" id="SignalP"/>
    </source>
</evidence>
<evidence type="ECO:0000313" key="2">
    <source>
        <dbReference type="EMBL" id="GAA3987075.1"/>
    </source>
</evidence>
<dbReference type="Proteomes" id="UP001501556">
    <property type="component" value="Unassembled WGS sequence"/>
</dbReference>
<name>A0ABP7QTA4_9BACT</name>
<proteinExistence type="predicted"/>
<sequence length="124" mass="12927">MFTPQQFSTLAAAALPAVAFAATICATSSAAGQVTTIYKAGYFSAEREQWGGSPYEYCGEGATIFEAVANAVGEAWVCSGISPKEYRAALATIEQQEAQASGCHFCQSPIDAANRCACFALAHV</sequence>
<keyword evidence="3" id="KW-1185">Reference proteome</keyword>